<proteinExistence type="predicted"/>
<dbReference type="InterPro" id="IPR011711">
    <property type="entry name" value="GntR_C"/>
</dbReference>
<evidence type="ECO:0000256" key="2">
    <source>
        <dbReference type="ARBA" id="ARBA00023125"/>
    </source>
</evidence>
<evidence type="ECO:0000313" key="6">
    <source>
        <dbReference type="Proteomes" id="UP000826462"/>
    </source>
</evidence>
<dbReference type="RefSeq" id="WP_219801932.1">
    <property type="nucleotide sequence ID" value="NZ_CP080096.1"/>
</dbReference>
<dbReference type="InterPro" id="IPR000524">
    <property type="entry name" value="Tscrpt_reg_HTH_GntR"/>
</dbReference>
<organism evidence="5 6">
    <name type="scientific">Paraburkholderia edwinii</name>
    <dbReference type="NCBI Taxonomy" id="2861782"/>
    <lineage>
        <taxon>Bacteria</taxon>
        <taxon>Pseudomonadati</taxon>
        <taxon>Pseudomonadota</taxon>
        <taxon>Betaproteobacteria</taxon>
        <taxon>Burkholderiales</taxon>
        <taxon>Burkholderiaceae</taxon>
        <taxon>Paraburkholderia</taxon>
    </lineage>
</organism>
<dbReference type="PANTHER" id="PTHR43537:SF44">
    <property type="entry name" value="GNTR FAMILY REGULATORY PROTEIN"/>
    <property type="match status" value="1"/>
</dbReference>
<dbReference type="SUPFAM" id="SSF48008">
    <property type="entry name" value="GntR ligand-binding domain-like"/>
    <property type="match status" value="1"/>
</dbReference>
<keyword evidence="3" id="KW-0804">Transcription</keyword>
<evidence type="ECO:0000259" key="4">
    <source>
        <dbReference type="PROSITE" id="PS50949"/>
    </source>
</evidence>
<feature type="domain" description="HTH gntR-type" evidence="4">
    <location>
        <begin position="10"/>
        <end position="78"/>
    </location>
</feature>
<keyword evidence="2" id="KW-0238">DNA-binding</keyword>
<dbReference type="PANTHER" id="PTHR43537">
    <property type="entry name" value="TRANSCRIPTIONAL REGULATOR, GNTR FAMILY"/>
    <property type="match status" value="1"/>
</dbReference>
<evidence type="ECO:0000256" key="1">
    <source>
        <dbReference type="ARBA" id="ARBA00023015"/>
    </source>
</evidence>
<dbReference type="EMBL" id="CP080096">
    <property type="protein sequence ID" value="QYD72509.1"/>
    <property type="molecule type" value="Genomic_DNA"/>
</dbReference>
<protein>
    <submittedName>
        <fullName evidence="5">FadR family transcriptional regulator</fullName>
    </submittedName>
</protein>
<accession>A0ABX8UU17</accession>
<dbReference type="InterPro" id="IPR036388">
    <property type="entry name" value="WH-like_DNA-bd_sf"/>
</dbReference>
<dbReference type="Proteomes" id="UP000826462">
    <property type="component" value="Chromosome 2"/>
</dbReference>
<evidence type="ECO:0000313" key="5">
    <source>
        <dbReference type="EMBL" id="QYD72509.1"/>
    </source>
</evidence>
<dbReference type="Pfam" id="PF07729">
    <property type="entry name" value="FCD"/>
    <property type="match status" value="1"/>
</dbReference>
<keyword evidence="1" id="KW-0805">Transcription regulation</keyword>
<dbReference type="PROSITE" id="PS50949">
    <property type="entry name" value="HTH_GNTR"/>
    <property type="match status" value="1"/>
</dbReference>
<dbReference type="SMART" id="SM00895">
    <property type="entry name" value="FCD"/>
    <property type="match status" value="1"/>
</dbReference>
<reference evidence="5 6" key="1">
    <citation type="submission" date="2021-07" db="EMBL/GenBank/DDBJ databases">
        <title>Paraburkholderia edwinii protects Aspergillus sp. from phenazines by acting as a toxin sponge.</title>
        <authorList>
            <person name="Dahlstrom K.M."/>
            <person name="Newman D.K."/>
        </authorList>
    </citation>
    <scope>NUCLEOTIDE SEQUENCE [LARGE SCALE GENOMIC DNA]</scope>
    <source>
        <strain evidence="5 6">Pe01</strain>
    </source>
</reference>
<dbReference type="InterPro" id="IPR036390">
    <property type="entry name" value="WH_DNA-bd_sf"/>
</dbReference>
<dbReference type="SMART" id="SM00345">
    <property type="entry name" value="HTH_GNTR"/>
    <property type="match status" value="1"/>
</dbReference>
<sequence>MDYRHLQQRKSMHARIVQELGIEIVSGRLQPGERLPAESALCEQYGVSRPVLREATRVLVAKGLVVSKPRVGSIVRARDEWHMLDPDVLYWTLNSIPEGEFFRALMTVRRIIEPAAAALAATAATDEDLKRINSAYDQMEHAQNAGALLEPDLEFHRAIMAATHNDMLAYIGNMMSLALSESIKLTSRHPDTHALSLPRHKAILTAILNRDALGARQASLVQLENARADADSILGVATRGLG</sequence>
<keyword evidence="6" id="KW-1185">Reference proteome</keyword>
<dbReference type="PRINTS" id="PR00035">
    <property type="entry name" value="HTHGNTR"/>
</dbReference>
<dbReference type="Pfam" id="PF00392">
    <property type="entry name" value="GntR"/>
    <property type="match status" value="1"/>
</dbReference>
<dbReference type="CDD" id="cd07377">
    <property type="entry name" value="WHTH_GntR"/>
    <property type="match status" value="1"/>
</dbReference>
<gene>
    <name evidence="5" type="ORF">KZJ38_22565</name>
</gene>
<evidence type="ECO:0000256" key="3">
    <source>
        <dbReference type="ARBA" id="ARBA00023163"/>
    </source>
</evidence>
<dbReference type="Gene3D" id="1.20.120.530">
    <property type="entry name" value="GntR ligand-binding domain-like"/>
    <property type="match status" value="1"/>
</dbReference>
<dbReference type="SUPFAM" id="SSF46785">
    <property type="entry name" value="Winged helix' DNA-binding domain"/>
    <property type="match status" value="1"/>
</dbReference>
<name>A0ABX8UU17_9BURK</name>
<dbReference type="Gene3D" id="1.10.10.10">
    <property type="entry name" value="Winged helix-like DNA-binding domain superfamily/Winged helix DNA-binding domain"/>
    <property type="match status" value="1"/>
</dbReference>
<dbReference type="InterPro" id="IPR008920">
    <property type="entry name" value="TF_FadR/GntR_C"/>
</dbReference>